<proteinExistence type="predicted"/>
<dbReference type="KEGG" id="daa:AKL17_1666"/>
<dbReference type="EMBL" id="CP012661">
    <property type="protein sequence ID" value="AMY68918.1"/>
    <property type="molecule type" value="Genomic_DNA"/>
</dbReference>
<keyword evidence="2" id="KW-1185">Reference proteome</keyword>
<protein>
    <submittedName>
        <fullName evidence="1">Uncharacterized protein</fullName>
    </submittedName>
</protein>
<organism evidence="1 2">
    <name type="scientific">Frigidibacter mobilis</name>
    <dbReference type="NCBI Taxonomy" id="1335048"/>
    <lineage>
        <taxon>Bacteria</taxon>
        <taxon>Pseudomonadati</taxon>
        <taxon>Pseudomonadota</taxon>
        <taxon>Alphaproteobacteria</taxon>
        <taxon>Rhodobacterales</taxon>
        <taxon>Paracoccaceae</taxon>
        <taxon>Frigidibacter</taxon>
    </lineage>
</organism>
<dbReference type="Proteomes" id="UP000076128">
    <property type="component" value="Chromosome"/>
</dbReference>
<reference evidence="1 2" key="1">
    <citation type="submission" date="2015-09" db="EMBL/GenBank/DDBJ databases">
        <title>Complete genome sequence of Defluviimonas alba cai42t isolated from an oilfield in Xinjiang.</title>
        <authorList>
            <person name="Geng S."/>
            <person name="Pan X."/>
            <person name="Wu X."/>
        </authorList>
    </citation>
    <scope>NUCLEOTIDE SEQUENCE [LARGE SCALE GENOMIC DNA]</scope>
    <source>
        <strain evidence="2">cai42</strain>
    </source>
</reference>
<dbReference type="AlphaFoldDB" id="A0A159Z3U3"/>
<evidence type="ECO:0000313" key="2">
    <source>
        <dbReference type="Proteomes" id="UP000076128"/>
    </source>
</evidence>
<gene>
    <name evidence="1" type="ORF">AKL17_1666</name>
</gene>
<accession>A0A159Z3U3</accession>
<sequence length="87" mass="8998">MARPGLAHAHFQGFRDDTDGIGAAKPMDLQVGVQEAAIGMIARQFDIGPVNAAPEHISVGNSGCLPSLDERCEVSGIGGKLPGLRFG</sequence>
<name>A0A159Z3U3_9RHOB</name>
<evidence type="ECO:0000313" key="1">
    <source>
        <dbReference type="EMBL" id="AMY68918.1"/>
    </source>
</evidence>